<protein>
    <submittedName>
        <fullName evidence="2">Uncharacterized protein</fullName>
    </submittedName>
</protein>
<dbReference type="Proteomes" id="UP000182658">
    <property type="component" value="Unassembled WGS sequence"/>
</dbReference>
<evidence type="ECO:0000313" key="3">
    <source>
        <dbReference type="Proteomes" id="UP000182658"/>
    </source>
</evidence>
<evidence type="ECO:0000313" key="2">
    <source>
        <dbReference type="EMBL" id="OIW31434.1"/>
    </source>
</evidence>
<feature type="region of interest" description="Disordered" evidence="1">
    <location>
        <begin position="1"/>
        <end position="27"/>
    </location>
</feature>
<gene>
    <name evidence="2" type="ORF">CONLIGDRAFT_318356</name>
</gene>
<name>A0A1J7JUM1_9PEZI</name>
<organism evidence="2 3">
    <name type="scientific">Coniochaeta ligniaria NRRL 30616</name>
    <dbReference type="NCBI Taxonomy" id="1408157"/>
    <lineage>
        <taxon>Eukaryota</taxon>
        <taxon>Fungi</taxon>
        <taxon>Dikarya</taxon>
        <taxon>Ascomycota</taxon>
        <taxon>Pezizomycotina</taxon>
        <taxon>Sordariomycetes</taxon>
        <taxon>Sordariomycetidae</taxon>
        <taxon>Coniochaetales</taxon>
        <taxon>Coniochaetaceae</taxon>
        <taxon>Coniochaeta</taxon>
    </lineage>
</organism>
<dbReference type="STRING" id="1408157.A0A1J7JUM1"/>
<proteinExistence type="predicted"/>
<dbReference type="EMBL" id="KV875096">
    <property type="protein sequence ID" value="OIW31434.1"/>
    <property type="molecule type" value="Genomic_DNA"/>
</dbReference>
<sequence length="177" mass="20119">MSNFEEPNPDFVAAARAPRPSDDHRIEKNDLAEIERAHSVDPGLDKSQHQRYDKVDKELAKYINDEAMEISDAENSRLRRMIDKRVLVIMIATYFIQAIDKVSKPHIHFATPHRQNWRSCWISYLSFAISSTIFLPSSLLSGSSSHLETDLKTSSMIPVLPLVTPLLSCDLGLRVED</sequence>
<dbReference type="OrthoDB" id="6730379at2759"/>
<dbReference type="AlphaFoldDB" id="A0A1J7JUM1"/>
<reference evidence="2 3" key="1">
    <citation type="submission" date="2016-10" db="EMBL/GenBank/DDBJ databases">
        <title>Draft genome sequence of Coniochaeta ligniaria NRRL30616, a lignocellulolytic fungus for bioabatement of inhibitors in plant biomass hydrolysates.</title>
        <authorList>
            <consortium name="DOE Joint Genome Institute"/>
            <person name="Jimenez D.J."/>
            <person name="Hector R.E."/>
            <person name="Riley R."/>
            <person name="Sun H."/>
            <person name="Grigoriev I.V."/>
            <person name="Van Elsas J.D."/>
            <person name="Nichols N.N."/>
        </authorList>
    </citation>
    <scope>NUCLEOTIDE SEQUENCE [LARGE SCALE GENOMIC DNA]</scope>
    <source>
        <strain evidence="2 3">NRRL 30616</strain>
    </source>
</reference>
<keyword evidence="3" id="KW-1185">Reference proteome</keyword>
<dbReference type="InParanoid" id="A0A1J7JUM1"/>
<evidence type="ECO:0000256" key="1">
    <source>
        <dbReference type="SAM" id="MobiDB-lite"/>
    </source>
</evidence>
<accession>A0A1J7JUM1</accession>